<name>A0ABY6TZU3_BIOOC</name>
<comment type="caution">
    <text evidence="1">The sequence shown here is derived from an EMBL/GenBank/DDBJ whole genome shotgun (WGS) entry which is preliminary data.</text>
</comment>
<dbReference type="PANTHER" id="PTHR38797">
    <property type="entry name" value="NUCLEAR PORE COMPLEX PROTEIN NUP85-RELATED"/>
    <property type="match status" value="1"/>
</dbReference>
<accession>A0ABY6TZU3</accession>
<dbReference type="Pfam" id="PF12311">
    <property type="entry name" value="DUF3632"/>
    <property type="match status" value="1"/>
</dbReference>
<protein>
    <submittedName>
        <fullName evidence="1">Uncharacterized protein</fullName>
    </submittedName>
</protein>
<dbReference type="Proteomes" id="UP000766486">
    <property type="component" value="Unassembled WGS sequence"/>
</dbReference>
<reference evidence="1 2" key="1">
    <citation type="submission" date="2019-06" db="EMBL/GenBank/DDBJ databases">
        <authorList>
            <person name="Broberg M."/>
        </authorList>
    </citation>
    <scope>NUCLEOTIDE SEQUENCE [LARGE SCALE GENOMIC DNA]</scope>
</reference>
<gene>
    <name evidence="1" type="ORF">CLO192961_LOCUS132772</name>
</gene>
<dbReference type="InterPro" id="IPR053204">
    <property type="entry name" value="Oxopyrrolidines_Biosynth-assoc"/>
</dbReference>
<proteinExistence type="predicted"/>
<dbReference type="EMBL" id="CABFNS010000715">
    <property type="protein sequence ID" value="VUC24216.1"/>
    <property type="molecule type" value="Genomic_DNA"/>
</dbReference>
<evidence type="ECO:0000313" key="1">
    <source>
        <dbReference type="EMBL" id="VUC24216.1"/>
    </source>
</evidence>
<dbReference type="InterPro" id="IPR022085">
    <property type="entry name" value="OpdG"/>
</dbReference>
<evidence type="ECO:0000313" key="2">
    <source>
        <dbReference type="Proteomes" id="UP000766486"/>
    </source>
</evidence>
<sequence>MDSSTKQKFEAYSMQLRAAIDEVAEKGDEESLLNTISSSINNITSQLSHVSAPHHDEVEVHIHNLWYACIQAAKSMDAGGYLQDALLRQIQTVKTLTPLQPPSNRGSTEPAFSDGYTAWSSLPLFAQDLINEFTSRYYKRGLYSFEQHRNLAGFLGRLVSVGIYDGPALCMLSLFRETLEVSRPLAANPDSKEIPLDELLPALGQLIGDSGFGISTLVTNCPVVLIVSYPELSSLGELASRSGGIPSSGYSPERWRFWIQRLEELSKSGVAQIEHDAKLFHDWMIGEQDTTGLPHIMTTK</sequence>
<keyword evidence="2" id="KW-1185">Reference proteome</keyword>
<organism evidence="1 2">
    <name type="scientific">Bionectria ochroleuca</name>
    <name type="common">Gliocladium roseum</name>
    <dbReference type="NCBI Taxonomy" id="29856"/>
    <lineage>
        <taxon>Eukaryota</taxon>
        <taxon>Fungi</taxon>
        <taxon>Dikarya</taxon>
        <taxon>Ascomycota</taxon>
        <taxon>Pezizomycotina</taxon>
        <taxon>Sordariomycetes</taxon>
        <taxon>Hypocreomycetidae</taxon>
        <taxon>Hypocreales</taxon>
        <taxon>Bionectriaceae</taxon>
        <taxon>Clonostachys</taxon>
    </lineage>
</organism>